<feature type="compositionally biased region" description="Basic and acidic residues" evidence="7">
    <location>
        <begin position="341"/>
        <end position="353"/>
    </location>
</feature>
<name>A0A2S2PWF3_9HEMI</name>
<proteinExistence type="inferred from homology"/>
<dbReference type="GO" id="GO:0008270">
    <property type="term" value="F:zinc ion binding"/>
    <property type="evidence" value="ECO:0007669"/>
    <property type="project" value="UniProtKB-KW"/>
</dbReference>
<evidence type="ECO:0000256" key="4">
    <source>
        <dbReference type="ARBA" id="ARBA00022833"/>
    </source>
</evidence>
<dbReference type="PANTHER" id="PTHR14649:SF1">
    <property type="entry name" value="ZINC FINGER C2HC DOMAIN-CONTAINING PROTEIN 1C"/>
    <property type="match status" value="1"/>
</dbReference>
<evidence type="ECO:0000256" key="7">
    <source>
        <dbReference type="SAM" id="MobiDB-lite"/>
    </source>
</evidence>
<reference evidence="9" key="1">
    <citation type="submission" date="2018-04" db="EMBL/GenBank/DDBJ databases">
        <title>Transcriptome assembly of Sipha flava.</title>
        <authorList>
            <person name="Scully E.D."/>
            <person name="Geib S.M."/>
            <person name="Palmer N.A."/>
            <person name="Koch K."/>
            <person name="Bradshaw J."/>
            <person name="Heng-Moss T."/>
            <person name="Sarath G."/>
        </authorList>
    </citation>
    <scope>NUCLEOTIDE SEQUENCE</scope>
</reference>
<comment type="similarity">
    <text evidence="1">Belongs to the ZC2HC1 family.</text>
</comment>
<evidence type="ECO:0000313" key="9">
    <source>
        <dbReference type="EMBL" id="MBY69684.1"/>
    </source>
</evidence>
<dbReference type="InterPro" id="IPR026104">
    <property type="entry name" value="ZNF_C2HC_dom_1C"/>
</dbReference>
<dbReference type="InterPro" id="IPR049899">
    <property type="entry name" value="Znf_C2HC_C3H"/>
</dbReference>
<feature type="compositionally biased region" description="Low complexity" evidence="7">
    <location>
        <begin position="43"/>
        <end position="55"/>
    </location>
</feature>
<evidence type="ECO:0000256" key="5">
    <source>
        <dbReference type="ARBA" id="ARBA00023054"/>
    </source>
</evidence>
<protein>
    <submittedName>
        <fullName evidence="11">Ankyrin repeat and KH domain-containing protein mask-like isoform X1</fullName>
    </submittedName>
</protein>
<keyword evidence="2" id="KW-0479">Metal-binding</keyword>
<evidence type="ECO:0000259" key="8">
    <source>
        <dbReference type="PROSITE" id="PS52027"/>
    </source>
</evidence>
<evidence type="ECO:0000313" key="10">
    <source>
        <dbReference type="Proteomes" id="UP000694846"/>
    </source>
</evidence>
<keyword evidence="4" id="KW-0862">Zinc</keyword>
<dbReference type="OrthoDB" id="10255185at2759"/>
<feature type="compositionally biased region" description="Basic residues" evidence="7">
    <location>
        <begin position="354"/>
        <end position="365"/>
    </location>
</feature>
<dbReference type="GeneID" id="112692211"/>
<reference evidence="11" key="2">
    <citation type="submission" date="2025-04" db="UniProtKB">
        <authorList>
            <consortium name="RefSeq"/>
        </authorList>
    </citation>
    <scope>IDENTIFICATION</scope>
    <source>
        <tissue evidence="11">Whole body</tissue>
    </source>
</reference>
<sequence>MASSPLRAPAGSGQPQSRLMDMQKKFQERHLATLAAVKGVVGSTTSSTSSSSTSTGDAPVPPNRRFGVLPQQQQQQPRKIGGGSGPEPDGADSLVQVDVKGKLAQRPAGRVNSKTATLAKKPLATVNGNGANANGLGRVTKKPVAASNGGGYGGRPTGGFGKPAGGGGGNAPTNRLLLPPVVQPTVINALAAGAGAAEAVASVTAAGAAGAQKPLVRAVRLPPGTPGQQQQQPKPMAPRRLTTPPFKPVAAPRQPVAKHVAARPPQPIKPQLSADRGPPAAGMARCPLCSRDFAADRLPKHQEVCQRTRERDRKRKVFDTSRKRLEAVAAEAGVDVSSFKKKSEKEDQRAAEKLKKKKDAWRRKHDQLVRNVRAARAVQRHLAAGGSVRDLPPELENASAPDPDDEADSDLVKCPHCGRSFNEASAERHIPLCADRQRNAAARMQNKKR</sequence>
<evidence type="ECO:0000256" key="3">
    <source>
        <dbReference type="ARBA" id="ARBA00022771"/>
    </source>
</evidence>
<evidence type="ECO:0000256" key="6">
    <source>
        <dbReference type="PROSITE-ProRule" id="PRU01371"/>
    </source>
</evidence>
<accession>A0A2S2PWF3</accession>
<feature type="region of interest" description="Disordered" evidence="7">
    <location>
        <begin position="147"/>
        <end position="176"/>
    </location>
</feature>
<dbReference type="AlphaFoldDB" id="A0A2S2PWF3"/>
<feature type="region of interest" description="Disordered" evidence="7">
    <location>
        <begin position="334"/>
        <end position="365"/>
    </location>
</feature>
<dbReference type="Pfam" id="PF13913">
    <property type="entry name" value="zf-C2HC_2"/>
    <property type="match status" value="2"/>
</dbReference>
<dbReference type="EMBL" id="GGMS01000481">
    <property type="protein sequence ID" value="MBY69684.1"/>
    <property type="molecule type" value="Transcribed_RNA"/>
</dbReference>
<gene>
    <name evidence="11" type="primary">LOC112692211</name>
    <name evidence="9" type="ORF">g.14695</name>
</gene>
<dbReference type="Proteomes" id="UP000694846">
    <property type="component" value="Unplaced"/>
</dbReference>
<keyword evidence="10" id="KW-1185">Reference proteome</keyword>
<dbReference type="Gene3D" id="3.30.160.60">
    <property type="entry name" value="Classic Zinc Finger"/>
    <property type="match status" value="1"/>
</dbReference>
<dbReference type="PROSITE" id="PS52027">
    <property type="entry name" value="ZF_C2HC_C3H"/>
    <property type="match status" value="2"/>
</dbReference>
<organism evidence="9">
    <name type="scientific">Sipha flava</name>
    <name type="common">yellow sugarcane aphid</name>
    <dbReference type="NCBI Taxonomy" id="143950"/>
    <lineage>
        <taxon>Eukaryota</taxon>
        <taxon>Metazoa</taxon>
        <taxon>Ecdysozoa</taxon>
        <taxon>Arthropoda</taxon>
        <taxon>Hexapoda</taxon>
        <taxon>Insecta</taxon>
        <taxon>Pterygota</taxon>
        <taxon>Neoptera</taxon>
        <taxon>Paraneoptera</taxon>
        <taxon>Hemiptera</taxon>
        <taxon>Sternorrhyncha</taxon>
        <taxon>Aphidomorpha</taxon>
        <taxon>Aphidoidea</taxon>
        <taxon>Aphididae</taxon>
        <taxon>Sipha</taxon>
    </lineage>
</organism>
<dbReference type="PANTHER" id="PTHR14649">
    <property type="entry name" value="ZINC FINGER C2HC DOMAIN-CONTAINING PROTEIN 1C"/>
    <property type="match status" value="1"/>
</dbReference>
<feature type="region of interest" description="Disordered" evidence="7">
    <location>
        <begin position="219"/>
        <end position="281"/>
    </location>
</feature>
<feature type="domain" description="C2HC/C3H-type" evidence="8">
    <location>
        <begin position="282"/>
        <end position="311"/>
    </location>
</feature>
<keyword evidence="3 6" id="KW-0863">Zinc-finger</keyword>
<dbReference type="RefSeq" id="XP_025422597.1">
    <property type="nucleotide sequence ID" value="XM_025566812.1"/>
</dbReference>
<keyword evidence="5" id="KW-0175">Coiled coil</keyword>
<evidence type="ECO:0000313" key="11">
    <source>
        <dbReference type="RefSeq" id="XP_025422597.1"/>
    </source>
</evidence>
<feature type="region of interest" description="Disordered" evidence="7">
    <location>
        <begin position="1"/>
        <end position="26"/>
    </location>
</feature>
<feature type="region of interest" description="Disordered" evidence="7">
    <location>
        <begin position="383"/>
        <end position="410"/>
    </location>
</feature>
<evidence type="ECO:0000256" key="2">
    <source>
        <dbReference type="ARBA" id="ARBA00022723"/>
    </source>
</evidence>
<evidence type="ECO:0000256" key="1">
    <source>
        <dbReference type="ARBA" id="ARBA00010843"/>
    </source>
</evidence>
<feature type="domain" description="C2HC/C3H-type" evidence="8">
    <location>
        <begin position="410"/>
        <end position="439"/>
    </location>
</feature>
<feature type="compositionally biased region" description="Gly residues" evidence="7">
    <location>
        <begin position="148"/>
        <end position="170"/>
    </location>
</feature>
<feature type="region of interest" description="Disordered" evidence="7">
    <location>
        <begin position="40"/>
        <end position="116"/>
    </location>
</feature>